<dbReference type="PROSITE" id="PS51257">
    <property type="entry name" value="PROKAR_LIPOPROTEIN"/>
    <property type="match status" value="1"/>
</dbReference>
<keyword evidence="3" id="KW-1185">Reference proteome</keyword>
<gene>
    <name evidence="2" type="ORF">EKG83_21315</name>
</gene>
<dbReference type="OrthoDB" id="3644648at2"/>
<dbReference type="InterPro" id="IPR025904">
    <property type="entry name" value="Tubulin-like"/>
</dbReference>
<reference evidence="3" key="1">
    <citation type="journal article" date="2021" name="Curr. Microbiol.">
        <title>Complete genome of nocamycin-producing strain Saccharothrix syringae NRRL B-16468 reveals the biosynthetic potential for secondary metabolites.</title>
        <authorList>
            <person name="Mo X."/>
            <person name="Yang S."/>
        </authorList>
    </citation>
    <scope>NUCLEOTIDE SEQUENCE [LARGE SCALE GENOMIC DNA]</scope>
    <source>
        <strain evidence="3">ATCC 51364 / DSM 43886 / JCM 6844 / KCTC 9398 / NBRC 14523 / NRRL B-16468 / INA 2240</strain>
    </source>
</reference>
<dbReference type="InterPro" id="IPR036525">
    <property type="entry name" value="Tubulin/FtsZ_GTPase_sf"/>
</dbReference>
<protein>
    <recommendedName>
        <fullName evidence="4">Tubulin-like protein</fullName>
    </recommendedName>
</protein>
<evidence type="ECO:0000313" key="2">
    <source>
        <dbReference type="EMBL" id="QFZ19632.1"/>
    </source>
</evidence>
<dbReference type="Pfam" id="PF13809">
    <property type="entry name" value="Tubulin_2"/>
    <property type="match status" value="1"/>
</dbReference>
<evidence type="ECO:0000313" key="3">
    <source>
        <dbReference type="Proteomes" id="UP000325787"/>
    </source>
</evidence>
<evidence type="ECO:0000256" key="1">
    <source>
        <dbReference type="SAM" id="MobiDB-lite"/>
    </source>
</evidence>
<name>A0A5Q0H1S6_SACSY</name>
<feature type="region of interest" description="Disordered" evidence="1">
    <location>
        <begin position="271"/>
        <end position="292"/>
    </location>
</feature>
<dbReference type="KEGG" id="ssyi:EKG83_21315"/>
<sequence>MKIHQPVLFLGLGGTGCRVGRELERVLREALCGPDGTELVARMRGHDYLPYQLPPCVQFVYADLSLTELGKVLPNVVPSADHHAAAQHTTHLIANLVPPNHHNSAQLAQSLRITLDADVVGWLPPPKTDPRVAPLDAGAGQLPTVGRAVLFETMRQGRGPNAVLHGVTAAMQRINASGAAIHELGGALDNTLDVFVAFSVAGGTGCGIFLDYLYLVGEHVRQTGARARIHPLVLMPSAFEEGMGGGRAAVLNSGSALVDLFRLVDDQNAQDVEDEVGEGRPERGPLSIRLPGEQGPISLRPATVQTAFLFGRPDDGVSGADLVRSMVSLITALVSAGPEGGTSFAEHFVNTTTSRSALAETGIGRRGVSTAAVASLTIPLAVLADVVSSRLLADAVRAMRVTPTAAGVQNRDLLQRFDITSGLEGFFSCAPLEDFAEAPDEPVGYDAIVQALNARARSMQDGLEHNERLLGPHMGRLAKDFSPVRAAEELSRTVDPFQLRRLVRGDAGYPEPLDRGGFEKVLTDRREPHRAPAGSDFGLHPPQPEAVRKRRSLRRLRWTDPSVQEAVDEQDTWYRWRVRRQWHEAWARNEQIWGPRWRSFRDQLTAITDEFVAHVATDDRQFGLRSAQLFASRLGVSYLLPPDDGGMAGFYHRVLANLTNRHRARLGPNPTAADLVALILGEDGWLDAYRAGRDRPEAAVHQVRQRIRSAVSECFRPGGGERPLIPAMHDLLSAVVGRADTSVDDADVAHFRNKLAGLVPGGYAPAGEGELRVLITYPAGARDSEVEAFLQRVLLLPTDAPSVEFRPSESDSLVVVLFRTGMGITQVPEVREAIRLRSEALRHERPGDRLPWRQRLGDVSGYPASTPADRAVVLQGFLNAAWNGWIRVEGADERSPRRIRVHIGHPDAPPLSLPLTPFRELSSWASLLQAYEEWALSDGSSTRRSLAGELVRTVPHNVDRDPEPPAPLFTTLCELPGKELQLVEELRARPGIDSAQQIDLMEEFWATTWPAAFDLPFRGVQSPFPNLRGMADYFAHALPAEGR</sequence>
<accession>A0A5Q0H1S6</accession>
<proteinExistence type="predicted"/>
<evidence type="ECO:0008006" key="4">
    <source>
        <dbReference type="Google" id="ProtNLM"/>
    </source>
</evidence>
<organism evidence="2 3">
    <name type="scientific">Saccharothrix syringae</name>
    <name type="common">Nocardiopsis syringae</name>
    <dbReference type="NCBI Taxonomy" id="103733"/>
    <lineage>
        <taxon>Bacteria</taxon>
        <taxon>Bacillati</taxon>
        <taxon>Actinomycetota</taxon>
        <taxon>Actinomycetes</taxon>
        <taxon>Pseudonocardiales</taxon>
        <taxon>Pseudonocardiaceae</taxon>
        <taxon>Saccharothrix</taxon>
    </lineage>
</organism>
<dbReference type="Proteomes" id="UP000325787">
    <property type="component" value="Chromosome"/>
</dbReference>
<dbReference type="EMBL" id="CP034550">
    <property type="protein sequence ID" value="QFZ19632.1"/>
    <property type="molecule type" value="Genomic_DNA"/>
</dbReference>
<dbReference type="Gene3D" id="3.40.50.1440">
    <property type="entry name" value="Tubulin/FtsZ, GTPase domain"/>
    <property type="match status" value="1"/>
</dbReference>
<dbReference type="RefSeq" id="WP_033429668.1">
    <property type="nucleotide sequence ID" value="NZ_CP034550.1"/>
</dbReference>
<dbReference type="AlphaFoldDB" id="A0A5Q0H1S6"/>